<keyword evidence="3 7" id="KW-0560">Oxidoreductase</keyword>
<dbReference type="EMBL" id="JBHTLQ010000002">
    <property type="protein sequence ID" value="MFD1189250.1"/>
    <property type="molecule type" value="Genomic_DNA"/>
</dbReference>
<protein>
    <recommendedName>
        <fullName evidence="5 7">Arsenate reductase</fullName>
        <ecNumber evidence="4 7">1.20.4.1</ecNumber>
    </recommendedName>
</protein>
<comment type="catalytic activity">
    <reaction evidence="7">
        <text>[glutaredoxin]-dithiol + arsenate + glutathione + H(+) = glutathionyl-S-S-[glutaredoxin] + arsenite + H2O</text>
        <dbReference type="Rhea" id="RHEA:22016"/>
        <dbReference type="Rhea" id="RHEA-COMP:10729"/>
        <dbReference type="Rhea" id="RHEA-COMP:17668"/>
        <dbReference type="ChEBI" id="CHEBI:15377"/>
        <dbReference type="ChEBI" id="CHEBI:15378"/>
        <dbReference type="ChEBI" id="CHEBI:29242"/>
        <dbReference type="ChEBI" id="CHEBI:29950"/>
        <dbReference type="ChEBI" id="CHEBI:48597"/>
        <dbReference type="ChEBI" id="CHEBI:57925"/>
        <dbReference type="ChEBI" id="CHEBI:146199"/>
        <dbReference type="EC" id="1.20.4.1"/>
    </reaction>
</comment>
<evidence type="ECO:0000256" key="7">
    <source>
        <dbReference type="RuleBase" id="RU362029"/>
    </source>
</evidence>
<evidence type="ECO:0000256" key="3">
    <source>
        <dbReference type="ARBA" id="ARBA00023002"/>
    </source>
</evidence>
<keyword evidence="2" id="KW-0059">Arsenical resistance</keyword>
<dbReference type="EC" id="1.20.4.1" evidence="4 7"/>
<dbReference type="NCBIfam" id="TIGR00014">
    <property type="entry name" value="arsC"/>
    <property type="match status" value="1"/>
</dbReference>
<dbReference type="PROSITE" id="PS51353">
    <property type="entry name" value="ARSC"/>
    <property type="match status" value="1"/>
</dbReference>
<comment type="caution">
    <text evidence="8">The sequence shown here is derived from an EMBL/GenBank/DDBJ whole genome shotgun (WGS) entry which is preliminary data.</text>
</comment>
<name>A0ABW3SY78_9CAUL</name>
<sequence>MSDIVIYHNPKCGTSRNTLALLQDKGLEPQVVEYLKTGWTKAQLQALTKKMGVGAHAILRTMGTEAEALGLTKPDTPDEVLFEAMVKDPILVNRPIVDTPKGAALCRPMERVLDLI</sequence>
<evidence type="ECO:0000256" key="1">
    <source>
        <dbReference type="ARBA" id="ARBA00007198"/>
    </source>
</evidence>
<dbReference type="CDD" id="cd03034">
    <property type="entry name" value="ArsC_ArsC"/>
    <property type="match status" value="1"/>
</dbReference>
<dbReference type="GO" id="GO:0008794">
    <property type="term" value="F:arsenate reductase (glutaredoxin) activity"/>
    <property type="evidence" value="ECO:0007669"/>
    <property type="project" value="UniProtKB-EC"/>
</dbReference>
<dbReference type="InterPro" id="IPR006660">
    <property type="entry name" value="Arsenate_reductase-like"/>
</dbReference>
<evidence type="ECO:0000256" key="2">
    <source>
        <dbReference type="ARBA" id="ARBA00022849"/>
    </source>
</evidence>
<organism evidence="8 9">
    <name type="scientific">Phenylobacterium conjunctum</name>
    <dbReference type="NCBI Taxonomy" id="1298959"/>
    <lineage>
        <taxon>Bacteria</taxon>
        <taxon>Pseudomonadati</taxon>
        <taxon>Pseudomonadota</taxon>
        <taxon>Alphaproteobacteria</taxon>
        <taxon>Caulobacterales</taxon>
        <taxon>Caulobacteraceae</taxon>
        <taxon>Phenylobacterium</taxon>
    </lineage>
</organism>
<reference evidence="9" key="1">
    <citation type="journal article" date="2019" name="Int. J. Syst. Evol. Microbiol.">
        <title>The Global Catalogue of Microorganisms (GCM) 10K type strain sequencing project: providing services to taxonomists for standard genome sequencing and annotation.</title>
        <authorList>
            <consortium name="The Broad Institute Genomics Platform"/>
            <consortium name="The Broad Institute Genome Sequencing Center for Infectious Disease"/>
            <person name="Wu L."/>
            <person name="Ma J."/>
        </authorList>
    </citation>
    <scope>NUCLEOTIDE SEQUENCE [LARGE SCALE GENOMIC DNA]</scope>
    <source>
        <strain evidence="9">CCUG 55074</strain>
    </source>
</reference>
<proteinExistence type="inferred from homology"/>
<evidence type="ECO:0000256" key="4">
    <source>
        <dbReference type="ARBA" id="ARBA00038969"/>
    </source>
</evidence>
<dbReference type="PANTHER" id="PTHR30041:SF5">
    <property type="entry name" value="ARSENATE REDUCTASE-RELATED"/>
    <property type="match status" value="1"/>
</dbReference>
<comment type="similarity">
    <text evidence="1 6 7">Belongs to the ArsC family.</text>
</comment>
<dbReference type="InterPro" id="IPR036249">
    <property type="entry name" value="Thioredoxin-like_sf"/>
</dbReference>
<evidence type="ECO:0000256" key="6">
    <source>
        <dbReference type="PROSITE-ProRule" id="PRU01282"/>
    </source>
</evidence>
<dbReference type="Pfam" id="PF03960">
    <property type="entry name" value="ArsC"/>
    <property type="match status" value="1"/>
</dbReference>
<evidence type="ECO:0000313" key="8">
    <source>
        <dbReference type="EMBL" id="MFD1189250.1"/>
    </source>
</evidence>
<accession>A0ABW3SY78</accession>
<dbReference type="InterPro" id="IPR006659">
    <property type="entry name" value="Arsenate_reductase"/>
</dbReference>
<dbReference type="RefSeq" id="WP_377352114.1">
    <property type="nucleotide sequence ID" value="NZ_JBHTLQ010000002.1"/>
</dbReference>
<dbReference type="PANTHER" id="PTHR30041">
    <property type="entry name" value="ARSENATE REDUCTASE"/>
    <property type="match status" value="1"/>
</dbReference>
<dbReference type="Proteomes" id="UP001597216">
    <property type="component" value="Unassembled WGS sequence"/>
</dbReference>
<evidence type="ECO:0000313" key="9">
    <source>
        <dbReference type="Proteomes" id="UP001597216"/>
    </source>
</evidence>
<evidence type="ECO:0000256" key="5">
    <source>
        <dbReference type="ARBA" id="ARBA00039879"/>
    </source>
</evidence>
<dbReference type="SUPFAM" id="SSF52833">
    <property type="entry name" value="Thioredoxin-like"/>
    <property type="match status" value="1"/>
</dbReference>
<gene>
    <name evidence="8" type="primary">arsC</name>
    <name evidence="8" type="ORF">ACFQ27_01545</name>
</gene>
<dbReference type="Gene3D" id="3.40.30.10">
    <property type="entry name" value="Glutaredoxin"/>
    <property type="match status" value="1"/>
</dbReference>
<keyword evidence="9" id="KW-1185">Reference proteome</keyword>